<keyword evidence="3" id="KW-1185">Reference proteome</keyword>
<dbReference type="EMBL" id="CP023564">
    <property type="protein sequence ID" value="ATG55849.1"/>
    <property type="molecule type" value="Genomic_DNA"/>
</dbReference>
<feature type="transmembrane region" description="Helical" evidence="1">
    <location>
        <begin position="132"/>
        <end position="153"/>
    </location>
</feature>
<keyword evidence="1" id="KW-0812">Transmembrane</keyword>
<gene>
    <name evidence="2" type="ORF">CFK41_14485</name>
</gene>
<proteinExistence type="predicted"/>
<sequence>MVIFRGWGGLAAAYVVLALILCAGVASTLVPESALPFTAAVGLFAAAAATWFTGQALNQTRPQKKIDAWYAERQKQLDELVDSGRFLLGAGQPPPTSLEEAQTQADELLENEYQQARRSLDVHTLFFLPMQYWAPVMAVAAVVVLVAGIMGVVGG</sequence>
<evidence type="ECO:0000313" key="3">
    <source>
        <dbReference type="Proteomes" id="UP000217889"/>
    </source>
</evidence>
<dbReference type="Proteomes" id="UP000217889">
    <property type="component" value="Chromosome"/>
</dbReference>
<keyword evidence="1" id="KW-1133">Transmembrane helix</keyword>
<keyword evidence="1" id="KW-0472">Membrane</keyword>
<dbReference type="OrthoDB" id="4966104at2"/>
<feature type="transmembrane region" description="Helical" evidence="1">
    <location>
        <begin position="7"/>
        <end position="29"/>
    </location>
</feature>
<dbReference type="AlphaFoldDB" id="A0A291H051"/>
<evidence type="ECO:0000256" key="1">
    <source>
        <dbReference type="SAM" id="Phobius"/>
    </source>
</evidence>
<dbReference type="KEGG" id="bgg:CFK41_14485"/>
<protein>
    <submittedName>
        <fullName evidence="2">Uncharacterized protein</fullName>
    </submittedName>
</protein>
<organism evidence="2 3">
    <name type="scientific">Brachybacterium ginsengisoli</name>
    <dbReference type="NCBI Taxonomy" id="1331682"/>
    <lineage>
        <taxon>Bacteria</taxon>
        <taxon>Bacillati</taxon>
        <taxon>Actinomycetota</taxon>
        <taxon>Actinomycetes</taxon>
        <taxon>Micrococcales</taxon>
        <taxon>Dermabacteraceae</taxon>
        <taxon>Brachybacterium</taxon>
    </lineage>
</organism>
<evidence type="ECO:0000313" key="2">
    <source>
        <dbReference type="EMBL" id="ATG55849.1"/>
    </source>
</evidence>
<name>A0A291H051_9MICO</name>
<dbReference type="RefSeq" id="WP_096800309.1">
    <property type="nucleotide sequence ID" value="NZ_CP023564.1"/>
</dbReference>
<accession>A0A291H051</accession>
<feature type="transmembrane region" description="Helical" evidence="1">
    <location>
        <begin position="35"/>
        <end position="54"/>
    </location>
</feature>
<reference evidence="2 3" key="1">
    <citation type="journal article" date="2014" name="Int. J. Syst. Evol. Microbiol.">
        <title>Brachybacterium ginsengisoli sp. nov., isolated from soil of a ginseng field.</title>
        <authorList>
            <person name="Hoang V.A."/>
            <person name="Kim Y.J."/>
            <person name="Nguyen N.L."/>
            <person name="Yang D.C."/>
        </authorList>
    </citation>
    <scope>NUCLEOTIDE SEQUENCE [LARGE SCALE GENOMIC DNA]</scope>
    <source>
        <strain evidence="2 3">DCY80</strain>
    </source>
</reference>